<dbReference type="EMBL" id="CM003609">
    <property type="protein sequence ID" value="KYP63882.1"/>
    <property type="molecule type" value="Genomic_DNA"/>
</dbReference>
<dbReference type="CDD" id="cd18280">
    <property type="entry name" value="BTB_POZ_BPM_plant"/>
    <property type="match status" value="1"/>
</dbReference>
<evidence type="ECO:0000259" key="5">
    <source>
        <dbReference type="PROSITE" id="PS50097"/>
    </source>
</evidence>
<feature type="domain" description="MATH" evidence="6">
    <location>
        <begin position="13"/>
        <end position="146"/>
    </location>
</feature>
<dbReference type="Pfam" id="PF22486">
    <property type="entry name" value="MATH_2"/>
    <property type="match status" value="1"/>
</dbReference>
<dbReference type="InterPro" id="IPR011333">
    <property type="entry name" value="SKP1/BTB/POZ_sf"/>
</dbReference>
<feature type="compositionally biased region" description="Basic residues" evidence="4">
    <location>
        <begin position="388"/>
        <end position="398"/>
    </location>
</feature>
<dbReference type="AlphaFoldDB" id="A0A151TA04"/>
<dbReference type="Gene3D" id="2.60.210.10">
    <property type="entry name" value="Apoptosis, Tumor Necrosis Factor Receptor Associated Protein 2, Chain A"/>
    <property type="match status" value="1"/>
</dbReference>
<comment type="subcellular location">
    <subcellularLocation>
        <location evidence="1">Endomembrane system</location>
        <topology evidence="1">Peripheral membrane protein</topology>
    </subcellularLocation>
</comment>
<comment type="similarity">
    <text evidence="3">Belongs to the Tdpoz family.</text>
</comment>
<dbReference type="InterPro" id="IPR045005">
    <property type="entry name" value="BPM1-6"/>
</dbReference>
<protein>
    <submittedName>
        <fullName evidence="7">Speckle-type POZ protein</fullName>
    </submittedName>
</protein>
<dbReference type="SMART" id="SM00225">
    <property type="entry name" value="BTB"/>
    <property type="match status" value="1"/>
</dbReference>
<dbReference type="Gene3D" id="3.30.710.10">
    <property type="entry name" value="Potassium Channel Kv1.1, Chain A"/>
    <property type="match status" value="1"/>
</dbReference>
<dbReference type="SUPFAM" id="SSF54695">
    <property type="entry name" value="POZ domain"/>
    <property type="match status" value="1"/>
</dbReference>
<dbReference type="Pfam" id="PF00651">
    <property type="entry name" value="BTB"/>
    <property type="match status" value="1"/>
</dbReference>
<gene>
    <name evidence="7" type="ORF">KK1_018469</name>
</gene>
<dbReference type="PROSITE" id="PS50144">
    <property type="entry name" value="MATH"/>
    <property type="match status" value="1"/>
</dbReference>
<dbReference type="InterPro" id="IPR000210">
    <property type="entry name" value="BTB/POZ_dom"/>
</dbReference>
<comment type="pathway">
    <text evidence="2">Protein modification; protein ubiquitination.</text>
</comment>
<dbReference type="SUPFAM" id="SSF49599">
    <property type="entry name" value="TRAF domain-like"/>
    <property type="match status" value="1"/>
</dbReference>
<dbReference type="InterPro" id="IPR002083">
    <property type="entry name" value="MATH/TRAF_dom"/>
</dbReference>
<reference evidence="7 8" key="1">
    <citation type="journal article" date="2012" name="Nat. Biotechnol.">
        <title>Draft genome sequence of pigeonpea (Cajanus cajan), an orphan legume crop of resource-poor farmers.</title>
        <authorList>
            <person name="Varshney R.K."/>
            <person name="Chen W."/>
            <person name="Li Y."/>
            <person name="Bharti A.K."/>
            <person name="Saxena R.K."/>
            <person name="Schlueter J.A."/>
            <person name="Donoghue M.T."/>
            <person name="Azam S."/>
            <person name="Fan G."/>
            <person name="Whaley A.M."/>
            <person name="Farmer A.D."/>
            <person name="Sheridan J."/>
            <person name="Iwata A."/>
            <person name="Tuteja R."/>
            <person name="Penmetsa R.V."/>
            <person name="Wu W."/>
            <person name="Upadhyaya H.D."/>
            <person name="Yang S.P."/>
            <person name="Shah T."/>
            <person name="Saxena K.B."/>
            <person name="Michael T."/>
            <person name="McCombie W.R."/>
            <person name="Yang B."/>
            <person name="Zhang G."/>
            <person name="Yang H."/>
            <person name="Wang J."/>
            <person name="Spillane C."/>
            <person name="Cook D.R."/>
            <person name="May G.D."/>
            <person name="Xu X."/>
            <person name="Jackson S.A."/>
        </authorList>
    </citation>
    <scope>NUCLEOTIDE SEQUENCE [LARGE SCALE GENOMIC DNA]</scope>
    <source>
        <strain evidence="8">cv. Asha</strain>
    </source>
</reference>
<dbReference type="InterPro" id="IPR008974">
    <property type="entry name" value="TRAF-like"/>
</dbReference>
<dbReference type="Pfam" id="PF24570">
    <property type="entry name" value="BACK_BPM_SPOP"/>
    <property type="match status" value="1"/>
</dbReference>
<dbReference type="CDD" id="cd00121">
    <property type="entry name" value="MATH"/>
    <property type="match status" value="1"/>
</dbReference>
<dbReference type="GO" id="GO:0012505">
    <property type="term" value="C:endomembrane system"/>
    <property type="evidence" value="ECO:0007669"/>
    <property type="project" value="UniProtKB-SubCell"/>
</dbReference>
<evidence type="ECO:0000313" key="7">
    <source>
        <dbReference type="EMBL" id="KYP63882.1"/>
    </source>
</evidence>
<feature type="region of interest" description="Disordered" evidence="4">
    <location>
        <begin position="388"/>
        <end position="407"/>
    </location>
</feature>
<sequence length="407" mass="45660">MESESWSVTKTLNGSHLFVVEGYTLLKGIGVGKHVKSEKFDAGGHRWIIYLYPDGKYPEDNTVFISVYLALVSLATNVRAIFEFTLLDQSDKGEHMVNDYFTTNLIDGPQIFHFGSFWGIRHFIAKDKLEKSTFLKDDCLKINCVVGVPVTSVEVPKPLVNIPKSDIGSYFGKLLENEKGSDVTFLVGGERFRAHKLVLTTRSTAFKTMFLTGKQEEGPNSDKCIVVDGMEPKVFKALIHFIYTDTLEEDEELLMSCSEFLPSLSESFPGKLLVAAQKYGFPRLELMCQSAIAKEISIDSVGYIMDFADRNQAEELKSLCLKFSTNNVVAVVQSEGFEYLKKNCPWLETELQKIVTGYKSGENSCEEGSQSSVCGQLYGGNISKTKRINKKKNRKRSRKTIEDIADI</sequence>
<proteinExistence type="inferred from homology"/>
<dbReference type="PANTHER" id="PTHR26379:SF466">
    <property type="entry name" value="BTB_POZ AND MATH DOMAIN-CONTAINING PROTEIN 4"/>
    <property type="match status" value="1"/>
</dbReference>
<dbReference type="InterPro" id="IPR056423">
    <property type="entry name" value="BACK_BPM_SPOP"/>
</dbReference>
<evidence type="ECO:0000256" key="2">
    <source>
        <dbReference type="ARBA" id="ARBA00004906"/>
    </source>
</evidence>
<dbReference type="GO" id="GO:0016567">
    <property type="term" value="P:protein ubiquitination"/>
    <property type="evidence" value="ECO:0007669"/>
    <property type="project" value="InterPro"/>
</dbReference>
<name>A0A151TA04_CAJCA</name>
<evidence type="ECO:0000313" key="8">
    <source>
        <dbReference type="Proteomes" id="UP000075243"/>
    </source>
</evidence>
<evidence type="ECO:0000256" key="1">
    <source>
        <dbReference type="ARBA" id="ARBA00004184"/>
    </source>
</evidence>
<organism evidence="7 8">
    <name type="scientific">Cajanus cajan</name>
    <name type="common">Pigeon pea</name>
    <name type="synonym">Cajanus indicus</name>
    <dbReference type="NCBI Taxonomy" id="3821"/>
    <lineage>
        <taxon>Eukaryota</taxon>
        <taxon>Viridiplantae</taxon>
        <taxon>Streptophyta</taxon>
        <taxon>Embryophyta</taxon>
        <taxon>Tracheophyta</taxon>
        <taxon>Spermatophyta</taxon>
        <taxon>Magnoliopsida</taxon>
        <taxon>eudicotyledons</taxon>
        <taxon>Gunneridae</taxon>
        <taxon>Pentapetalae</taxon>
        <taxon>rosids</taxon>
        <taxon>fabids</taxon>
        <taxon>Fabales</taxon>
        <taxon>Fabaceae</taxon>
        <taxon>Papilionoideae</taxon>
        <taxon>50 kb inversion clade</taxon>
        <taxon>NPAAA clade</taxon>
        <taxon>indigoferoid/millettioid clade</taxon>
        <taxon>Phaseoleae</taxon>
        <taxon>Cajanus</taxon>
    </lineage>
</organism>
<dbReference type="Proteomes" id="UP000075243">
    <property type="component" value="Chromosome 7"/>
</dbReference>
<dbReference type="STRING" id="3821.A0A151TA04"/>
<accession>A0A151TA04</accession>
<evidence type="ECO:0000259" key="6">
    <source>
        <dbReference type="PROSITE" id="PS50144"/>
    </source>
</evidence>
<evidence type="ECO:0000256" key="3">
    <source>
        <dbReference type="ARBA" id="ARBA00010846"/>
    </source>
</evidence>
<dbReference type="Gene3D" id="1.25.40.420">
    <property type="match status" value="1"/>
</dbReference>
<keyword evidence="8" id="KW-1185">Reference proteome</keyword>
<evidence type="ECO:0000256" key="4">
    <source>
        <dbReference type="SAM" id="MobiDB-lite"/>
    </source>
</evidence>
<dbReference type="PANTHER" id="PTHR26379">
    <property type="entry name" value="BTB/POZ AND MATH DOMAIN-CONTAINING PROTEIN 1"/>
    <property type="match status" value="1"/>
</dbReference>
<dbReference type="PROSITE" id="PS50097">
    <property type="entry name" value="BTB"/>
    <property type="match status" value="1"/>
</dbReference>
<feature type="domain" description="BTB" evidence="5">
    <location>
        <begin position="181"/>
        <end position="251"/>
    </location>
</feature>
<dbReference type="Gramene" id="C.cajan_17938.t">
    <property type="protein sequence ID" value="C.cajan_17938.t"/>
    <property type="gene ID" value="C.cajan_17938"/>
</dbReference>